<comment type="caution">
    <text evidence="2">The sequence shown here is derived from an EMBL/GenBank/DDBJ whole genome shotgun (WGS) entry which is preliminary data.</text>
</comment>
<accession>A0ABQ3I6V5</accession>
<dbReference type="SUPFAM" id="SSF101898">
    <property type="entry name" value="NHL repeat"/>
    <property type="match status" value="1"/>
</dbReference>
<evidence type="ECO:0000256" key="1">
    <source>
        <dbReference type="SAM" id="SignalP"/>
    </source>
</evidence>
<feature type="chain" id="PRO_5046536718" evidence="1">
    <location>
        <begin position="19"/>
        <end position="267"/>
    </location>
</feature>
<feature type="signal peptide" evidence="1">
    <location>
        <begin position="1"/>
        <end position="18"/>
    </location>
</feature>
<reference evidence="3" key="1">
    <citation type="journal article" date="2019" name="Int. J. Syst. Evol. Microbiol.">
        <title>The Global Catalogue of Microorganisms (GCM) 10K type strain sequencing project: providing services to taxonomists for standard genome sequencing and annotation.</title>
        <authorList>
            <consortium name="The Broad Institute Genomics Platform"/>
            <consortium name="The Broad Institute Genome Sequencing Center for Infectious Disease"/>
            <person name="Wu L."/>
            <person name="Ma J."/>
        </authorList>
    </citation>
    <scope>NUCLEOTIDE SEQUENCE [LARGE SCALE GENOMIC DNA]</scope>
    <source>
        <strain evidence="3">CGMCC 1.15111</strain>
    </source>
</reference>
<keyword evidence="3" id="KW-1185">Reference proteome</keyword>
<organism evidence="2 3">
    <name type="scientific">Roseivirga thermotolerans</name>
    <dbReference type="NCBI Taxonomy" id="1758176"/>
    <lineage>
        <taxon>Bacteria</taxon>
        <taxon>Pseudomonadati</taxon>
        <taxon>Bacteroidota</taxon>
        <taxon>Cytophagia</taxon>
        <taxon>Cytophagales</taxon>
        <taxon>Roseivirgaceae</taxon>
        <taxon>Roseivirga</taxon>
    </lineage>
</organism>
<sequence length="267" mass="30603">MRASFLLLVLLCSTQLAAQQLVFKHRFEINFIPEAASIDRQGYLYFASKDGTIEKYDSNGKMLYHFSPQRKAAPTLLEAWQGLRVFAYYQNFQEYLFLNRFLTDSERYPLQSLSISNFSGLATLSGDNNLWLFDNNTLAVKKVDLNNGETILDNILSLSLSVKNIQPTFMREYQNLLFVGDKNSGVLVFDNLGNYMDTIPLKGGAYFSFRENSLVSIEEGQIVLVDIYSKQKRKVGRANPSFKTVFMENNQIIIQSGKVVEYYTINY</sequence>
<evidence type="ECO:0000313" key="2">
    <source>
        <dbReference type="EMBL" id="GHE60169.1"/>
    </source>
</evidence>
<proteinExistence type="predicted"/>
<name>A0ABQ3I6V5_9BACT</name>
<dbReference type="Proteomes" id="UP000658258">
    <property type="component" value="Unassembled WGS sequence"/>
</dbReference>
<dbReference type="Pfam" id="PF20067">
    <property type="entry name" value="SSL_N"/>
    <property type="match status" value="1"/>
</dbReference>
<evidence type="ECO:0000313" key="3">
    <source>
        <dbReference type="Proteomes" id="UP000658258"/>
    </source>
</evidence>
<dbReference type="RefSeq" id="WP_189629492.1">
    <property type="nucleotide sequence ID" value="NZ_BNAG01000002.1"/>
</dbReference>
<gene>
    <name evidence="2" type="ORF">GCM10011340_13710</name>
</gene>
<keyword evidence="1" id="KW-0732">Signal</keyword>
<dbReference type="EMBL" id="BNAG01000002">
    <property type="protein sequence ID" value="GHE60169.1"/>
    <property type="molecule type" value="Genomic_DNA"/>
</dbReference>
<protein>
    <submittedName>
        <fullName evidence="2">Uncharacterized protein</fullName>
    </submittedName>
</protein>